<dbReference type="OrthoDB" id="5413531at2759"/>
<gene>
    <name evidence="2" type="ORF">BKA59DRAFT_520129</name>
</gene>
<comment type="caution">
    <text evidence="2">The sequence shown here is derived from an EMBL/GenBank/DDBJ whole genome shotgun (WGS) entry which is preliminary data.</text>
</comment>
<name>A0A8K0SD87_9HYPO</name>
<dbReference type="Proteomes" id="UP000813427">
    <property type="component" value="Unassembled WGS sequence"/>
</dbReference>
<keyword evidence="1" id="KW-0175">Coiled coil</keyword>
<evidence type="ECO:0000256" key="1">
    <source>
        <dbReference type="SAM" id="Coils"/>
    </source>
</evidence>
<evidence type="ECO:0000313" key="2">
    <source>
        <dbReference type="EMBL" id="KAH7263121.1"/>
    </source>
</evidence>
<sequence length="467" mass="52973">MASSRALEKDKTRVPPLFIQSNLWATSYKSTWSLPDNGILHAEDLAVLQNLNCSYFSSGSPPTLLALKRHAHSLVNIIRRLVPTTNFGPVGSTEIDEEDRGYWFEQHEAFDWLNNLEEPYDNDDPAHHEPLWALHNTVKSESELSGIEHHCPLTEVKDSGPSAKRGGLRRAYMTHHDLVMHANECLEIIDHEYSATGGLISILPTGFEDPKDVKTRAITDSQLEGARNSLLGQWILHHQHLVGRMHELEINYANAIDILSSRALIPLQMKGRSGPDGISGGREIAYPQDKYVLVNAGEDIRDYIHRQLDVAEAQVEQKEKLWKASGVSGERMWYEERGGKVYSKGIVPIDLQTRFYRIKGKGKQSPLFVMPAAAQHPGVEHTRLMENRPTVVSVVTPTWPERVSVLESRYKEPLDRAAKLDTENQALVREMAEMKNVMAIKDAEIKRMREHLTWYEQNAEILEESED</sequence>
<feature type="coiled-coil region" evidence="1">
    <location>
        <begin position="417"/>
        <end position="465"/>
    </location>
</feature>
<dbReference type="AlphaFoldDB" id="A0A8K0SD87"/>
<organism evidence="2 3">
    <name type="scientific">Fusarium tricinctum</name>
    <dbReference type="NCBI Taxonomy" id="61284"/>
    <lineage>
        <taxon>Eukaryota</taxon>
        <taxon>Fungi</taxon>
        <taxon>Dikarya</taxon>
        <taxon>Ascomycota</taxon>
        <taxon>Pezizomycotina</taxon>
        <taxon>Sordariomycetes</taxon>
        <taxon>Hypocreomycetidae</taxon>
        <taxon>Hypocreales</taxon>
        <taxon>Nectriaceae</taxon>
        <taxon>Fusarium</taxon>
        <taxon>Fusarium tricinctum species complex</taxon>
    </lineage>
</organism>
<reference evidence="2" key="1">
    <citation type="journal article" date="2021" name="Nat. Commun.">
        <title>Genetic determinants of endophytism in the Arabidopsis root mycobiome.</title>
        <authorList>
            <person name="Mesny F."/>
            <person name="Miyauchi S."/>
            <person name="Thiergart T."/>
            <person name="Pickel B."/>
            <person name="Atanasova L."/>
            <person name="Karlsson M."/>
            <person name="Huettel B."/>
            <person name="Barry K.W."/>
            <person name="Haridas S."/>
            <person name="Chen C."/>
            <person name="Bauer D."/>
            <person name="Andreopoulos W."/>
            <person name="Pangilinan J."/>
            <person name="LaButti K."/>
            <person name="Riley R."/>
            <person name="Lipzen A."/>
            <person name="Clum A."/>
            <person name="Drula E."/>
            <person name="Henrissat B."/>
            <person name="Kohler A."/>
            <person name="Grigoriev I.V."/>
            <person name="Martin F.M."/>
            <person name="Hacquard S."/>
        </authorList>
    </citation>
    <scope>NUCLEOTIDE SEQUENCE</scope>
    <source>
        <strain evidence="2">MPI-SDFR-AT-0068</strain>
    </source>
</reference>
<protein>
    <submittedName>
        <fullName evidence="2">Uncharacterized protein</fullName>
    </submittedName>
</protein>
<dbReference type="EMBL" id="JAGPXF010000001">
    <property type="protein sequence ID" value="KAH7263121.1"/>
    <property type="molecule type" value="Genomic_DNA"/>
</dbReference>
<proteinExistence type="predicted"/>
<evidence type="ECO:0000313" key="3">
    <source>
        <dbReference type="Proteomes" id="UP000813427"/>
    </source>
</evidence>
<accession>A0A8K0SD87</accession>
<keyword evidence="3" id="KW-1185">Reference proteome</keyword>